<evidence type="ECO:0000256" key="4">
    <source>
        <dbReference type="ARBA" id="ARBA00023163"/>
    </source>
</evidence>
<dbReference type="InterPro" id="IPR036390">
    <property type="entry name" value="WH_DNA-bd_sf"/>
</dbReference>
<keyword evidence="4" id="KW-0804">Transcription</keyword>
<dbReference type="InterPro" id="IPR005119">
    <property type="entry name" value="LysR_subst-bd"/>
</dbReference>
<evidence type="ECO:0000256" key="1">
    <source>
        <dbReference type="ARBA" id="ARBA00009437"/>
    </source>
</evidence>
<evidence type="ECO:0000313" key="6">
    <source>
        <dbReference type="EMBL" id="GAY23355.1"/>
    </source>
</evidence>
<organism evidence="6 7">
    <name type="scientific">Sphingobium fuliginis (strain ATCC 27551)</name>
    <dbReference type="NCBI Taxonomy" id="336203"/>
    <lineage>
        <taxon>Bacteria</taxon>
        <taxon>Pseudomonadati</taxon>
        <taxon>Pseudomonadota</taxon>
        <taxon>Alphaproteobacteria</taxon>
        <taxon>Sphingomonadales</taxon>
        <taxon>Sphingomonadaceae</taxon>
        <taxon>Sphingobium</taxon>
    </lineage>
</organism>
<dbReference type="EMBL" id="BEWI01000032">
    <property type="protein sequence ID" value="GAY23355.1"/>
    <property type="molecule type" value="Genomic_DNA"/>
</dbReference>
<dbReference type="Proteomes" id="UP000221538">
    <property type="component" value="Unassembled WGS sequence"/>
</dbReference>
<evidence type="ECO:0000256" key="2">
    <source>
        <dbReference type="ARBA" id="ARBA00023015"/>
    </source>
</evidence>
<dbReference type="SUPFAM" id="SSF53850">
    <property type="entry name" value="Periplasmic binding protein-like II"/>
    <property type="match status" value="1"/>
</dbReference>
<dbReference type="InterPro" id="IPR000847">
    <property type="entry name" value="LysR_HTH_N"/>
</dbReference>
<dbReference type="PANTHER" id="PTHR30537:SF5">
    <property type="entry name" value="HTH-TYPE TRANSCRIPTIONAL ACTIVATOR TTDR-RELATED"/>
    <property type="match status" value="1"/>
</dbReference>
<accession>A0A292ZKM3</accession>
<dbReference type="GO" id="GO:0003677">
    <property type="term" value="F:DNA binding"/>
    <property type="evidence" value="ECO:0007669"/>
    <property type="project" value="UniProtKB-KW"/>
</dbReference>
<evidence type="ECO:0000259" key="5">
    <source>
        <dbReference type="PROSITE" id="PS50931"/>
    </source>
</evidence>
<dbReference type="InterPro" id="IPR036388">
    <property type="entry name" value="WH-like_DNA-bd_sf"/>
</dbReference>
<dbReference type="Gene3D" id="1.10.10.10">
    <property type="entry name" value="Winged helix-like DNA-binding domain superfamily/Winged helix DNA-binding domain"/>
    <property type="match status" value="1"/>
</dbReference>
<gene>
    <name evidence="6" type="ORF">SFOMI_3923</name>
</gene>
<dbReference type="CDD" id="cd08422">
    <property type="entry name" value="PBP2_CrgA_like"/>
    <property type="match status" value="1"/>
</dbReference>
<comment type="similarity">
    <text evidence="1">Belongs to the LysR transcriptional regulatory family.</text>
</comment>
<dbReference type="PANTHER" id="PTHR30537">
    <property type="entry name" value="HTH-TYPE TRANSCRIPTIONAL REGULATOR"/>
    <property type="match status" value="1"/>
</dbReference>
<keyword evidence="2" id="KW-0805">Transcription regulation</keyword>
<name>A0A292ZKM3_SPHSA</name>
<keyword evidence="3" id="KW-0238">DNA-binding</keyword>
<dbReference type="AlphaFoldDB" id="A0A292ZKM3"/>
<reference evidence="6 7" key="2">
    <citation type="journal article" date="2013" name="Environ. Sci. Technol.">
        <title>The 4-tert-butylphenol-utilizing bacterium Sphingobium fuliginis OMI can degrade bisphenols via phenolic ring hydroxylation and meta-cleavage pathway.</title>
        <authorList>
            <person name="Ogata Y."/>
            <person name="Goda S."/>
            <person name="Toyama T."/>
            <person name="Sei K."/>
            <person name="Ike M."/>
        </authorList>
    </citation>
    <scope>NUCLEOTIDE SEQUENCE [LARGE SCALE GENOMIC DNA]</scope>
    <source>
        <strain evidence="6 7">OMI</strain>
    </source>
</reference>
<comment type="caution">
    <text evidence="6">The sequence shown here is derived from an EMBL/GenBank/DDBJ whole genome shotgun (WGS) entry which is preliminary data.</text>
</comment>
<feature type="domain" description="HTH lysR-type" evidence="5">
    <location>
        <begin position="37"/>
        <end position="94"/>
    </location>
</feature>
<dbReference type="GO" id="GO:0003700">
    <property type="term" value="F:DNA-binding transcription factor activity"/>
    <property type="evidence" value="ECO:0007669"/>
    <property type="project" value="InterPro"/>
</dbReference>
<reference evidence="6 7" key="1">
    <citation type="journal article" date="2013" name="Biodegradation">
        <title>Occurrence of 4-tert-butylphenol (4-t-BP) biodegradation in an aquatic sample caused by the presence of Spirodela polyrrhiza and isolation of a 4-t-BP-utilizing bacterium.</title>
        <authorList>
            <person name="Ogata Y."/>
            <person name="Toyama T."/>
            <person name="Yu N."/>
            <person name="Wang X."/>
            <person name="Sei K."/>
            <person name="Ike M."/>
        </authorList>
    </citation>
    <scope>NUCLEOTIDE SEQUENCE [LARGE SCALE GENOMIC DNA]</scope>
    <source>
        <strain evidence="6 7">OMI</strain>
    </source>
</reference>
<dbReference type="Gene3D" id="3.40.190.290">
    <property type="match status" value="1"/>
</dbReference>
<dbReference type="InterPro" id="IPR058163">
    <property type="entry name" value="LysR-type_TF_proteobact-type"/>
</dbReference>
<dbReference type="PROSITE" id="PS50931">
    <property type="entry name" value="HTH_LYSR"/>
    <property type="match status" value="1"/>
</dbReference>
<sequence length="327" mass="35977">MAILFHHSLRAGIWLFGRSDNKDKPHNICASIVQMSDLLIALRTFVRLCEKPNFSRVAGEMHASHTTIARRLDQVESHFGAILFHRTTRRLIATPEADRLLVHARAMLDALDGAEQEFGPVRDQPGGLVRIGFTTALGLYYVERLGDLTARYPALQLDCAMTDWQRDVVEDRLDLALRVGPVGDDSLVVHPLGALPRLLVAHPAYLAGRGMPSSAEDLPGHQCIAYAYGDVPARWTIDGRERVVGGTFRSDSSEAVHRAALSGLGIALLPAIRVQGDIAAGRLVPVLPESHIAPLDIWAVHPSHKRLPPRARVVLDFLKENFPGERP</sequence>
<dbReference type="Pfam" id="PF03466">
    <property type="entry name" value="LysR_substrate"/>
    <property type="match status" value="1"/>
</dbReference>
<proteinExistence type="inferred from homology"/>
<dbReference type="SUPFAM" id="SSF46785">
    <property type="entry name" value="Winged helix' DNA-binding domain"/>
    <property type="match status" value="1"/>
</dbReference>
<evidence type="ECO:0000313" key="7">
    <source>
        <dbReference type="Proteomes" id="UP000221538"/>
    </source>
</evidence>
<evidence type="ECO:0000256" key="3">
    <source>
        <dbReference type="ARBA" id="ARBA00023125"/>
    </source>
</evidence>
<protein>
    <submittedName>
        <fullName evidence="6">Chromosome initiation inhibitor</fullName>
    </submittedName>
</protein>
<dbReference type="Pfam" id="PF00126">
    <property type="entry name" value="HTH_1"/>
    <property type="match status" value="1"/>
</dbReference>